<keyword evidence="4" id="KW-0378">Hydrolase</keyword>
<dbReference type="InterPro" id="IPR008928">
    <property type="entry name" value="6-hairpin_glycosidase_sf"/>
</dbReference>
<dbReference type="Pfam" id="PF22124">
    <property type="entry name" value="Glyco_hydro_95_cat"/>
    <property type="match status" value="1"/>
</dbReference>
<dbReference type="Proteomes" id="UP000248889">
    <property type="component" value="Unassembled WGS sequence"/>
</dbReference>
<proteinExistence type="predicted"/>
<evidence type="ECO:0000313" key="5">
    <source>
        <dbReference type="Proteomes" id="UP000248889"/>
    </source>
</evidence>
<accession>A0A2X0KIZ7</accession>
<keyword evidence="5" id="KW-1185">Reference proteome</keyword>
<dbReference type="Pfam" id="PF21307">
    <property type="entry name" value="Glyco_hydro_95_C"/>
    <property type="match status" value="1"/>
</dbReference>
<evidence type="ECO:0000313" key="4">
    <source>
        <dbReference type="EMBL" id="RAG86710.1"/>
    </source>
</evidence>
<dbReference type="EMBL" id="QKYN01000022">
    <property type="protein sequence ID" value="RAG86710.1"/>
    <property type="molecule type" value="Genomic_DNA"/>
</dbReference>
<dbReference type="GO" id="GO:0005975">
    <property type="term" value="P:carbohydrate metabolic process"/>
    <property type="evidence" value="ECO:0007669"/>
    <property type="project" value="InterPro"/>
</dbReference>
<feature type="domain" description="Alpha fucosidase A-like C-terminal" evidence="2">
    <location>
        <begin position="697"/>
        <end position="793"/>
    </location>
</feature>
<dbReference type="OrthoDB" id="3845503at2"/>
<feature type="domain" description="Glycosyl hydrolase family 95 catalytic" evidence="3">
    <location>
        <begin position="289"/>
        <end position="695"/>
    </location>
</feature>
<evidence type="ECO:0000259" key="3">
    <source>
        <dbReference type="Pfam" id="PF22124"/>
    </source>
</evidence>
<dbReference type="InterPro" id="IPR013780">
    <property type="entry name" value="Glyco_hydro_b"/>
</dbReference>
<dbReference type="InterPro" id="IPR054363">
    <property type="entry name" value="GH95_cat"/>
</dbReference>
<dbReference type="PANTHER" id="PTHR31084">
    <property type="entry name" value="ALPHA-L-FUCOSIDASE 2"/>
    <property type="match status" value="1"/>
</dbReference>
<dbReference type="AlphaFoldDB" id="A0A2X0KIZ7"/>
<feature type="domain" description="Glycosyl hydrolase family 95 N-terminal" evidence="1">
    <location>
        <begin position="4"/>
        <end position="262"/>
    </location>
</feature>
<evidence type="ECO:0000259" key="1">
    <source>
        <dbReference type="Pfam" id="PF14498"/>
    </source>
</evidence>
<dbReference type="PANTHER" id="PTHR31084:SF0">
    <property type="entry name" value="ALPHA-L-FUCOSIDASE 2"/>
    <property type="match status" value="1"/>
</dbReference>
<comment type="caution">
    <text evidence="4">The sequence shown here is derived from an EMBL/GenBank/DDBJ whole genome shotgun (WGS) entry which is preliminary data.</text>
</comment>
<gene>
    <name evidence="4" type="ORF">DN069_05195</name>
</gene>
<dbReference type="InterPro" id="IPR016518">
    <property type="entry name" value="Alpha-L-fucosidase"/>
</dbReference>
<evidence type="ECO:0000259" key="2">
    <source>
        <dbReference type="Pfam" id="PF21307"/>
    </source>
</evidence>
<name>A0A2X0KIZ7_9ACTN</name>
<dbReference type="InterPro" id="IPR012341">
    <property type="entry name" value="6hp_glycosidase-like_sf"/>
</dbReference>
<dbReference type="InterPro" id="IPR027414">
    <property type="entry name" value="GH95_N_dom"/>
</dbReference>
<dbReference type="SUPFAM" id="SSF48208">
    <property type="entry name" value="Six-hairpin glycosidases"/>
    <property type="match status" value="1"/>
</dbReference>
<dbReference type="GO" id="GO:0004560">
    <property type="term" value="F:alpha-L-fucosidase activity"/>
    <property type="evidence" value="ECO:0007669"/>
    <property type="project" value="InterPro"/>
</dbReference>
<dbReference type="Pfam" id="PF14498">
    <property type="entry name" value="Glyco_hyd_65N_2"/>
    <property type="match status" value="1"/>
</dbReference>
<sequence>MDRLWYRGPADAFLEALPLGNGRLGALVYGGVHTERIELNADTLWSGGPGPRDRAGAADHLPALREAVLRDRDYARADAIAAAHHQGPDTEAYQPLAALLLTFPSVGALGAADAEDMTDVTDYRRVLDLDLAVHTVSFTAGGVRYRRESFVSAPAGVLAVRLTADTPGALSFRAGFSTPHLGAEVTVGPDGAGLSIQGRAPARVPRGQEASTAYRAGTGSGFAAALRVHAVNGRITADAGGIEVTGADEAVILTAVGTGYRGWQEKPGGPEAALTEARRWLDEAQAQEFDTLRAAHLADHRRLFGAAGLRLHGPAEADELPTDERIVAANGGADDPGLAALLFAYGRYLLIASSRPGTQPANLQGIWNNEVAPPWNCDWTSNINLQMNYWPAETTGLAECHEPLFDLVADLAESGRNTARAYYDAPGWCCHHNVDVWRATNPVLGDPVWANWPMAGPWLAAHLWDHHLFHGDRAFLAERAYPVLREAARFLTHLLVEDPDGTLVSCPSTSPEHHFRLDGDTLAAVSAGCTMDYWLAAELLDNTVAAARELGIDQEFAEELAGVRARLRRPAVGADGRLLEWWEDLPEEDPGHRHLSHLYGVYPGSAVDPLGDDTLLAPARHALGRRLQHGGGGTGWSLAWVAALAARLGDGPLAGHAVARLLETSIAPNLFDLHPPQLFQIDGNFGITAAIAEMLAQSHNGILRLLPALPPSWPDGEARGLRARGGVVLDLSWRHGALHRAELRAVRDTSVELSLPERAGRPSVTDEGGAEVTLTPVPGAGLLRLHLAADRAYRLTFTGAGAGR</sequence>
<dbReference type="InterPro" id="IPR049053">
    <property type="entry name" value="AFCA-like_C"/>
</dbReference>
<protein>
    <submittedName>
        <fullName evidence="4">Glycoside hydrolase family 95 protein</fullName>
    </submittedName>
</protein>
<reference evidence="4 5" key="1">
    <citation type="submission" date="2018-06" db="EMBL/GenBank/DDBJ databases">
        <title>Streptacidiphilus pinicola sp. nov., isolated from pine grove soil.</title>
        <authorList>
            <person name="Roh S.G."/>
            <person name="Park S."/>
            <person name="Kim M.-K."/>
            <person name="Yun B.-R."/>
            <person name="Park J."/>
            <person name="Kim M.J."/>
            <person name="Kim Y.S."/>
            <person name="Kim S.B."/>
        </authorList>
    </citation>
    <scope>NUCLEOTIDE SEQUENCE [LARGE SCALE GENOMIC DNA]</scope>
    <source>
        <strain evidence="4 5">MMS16-CNU450</strain>
    </source>
</reference>
<dbReference type="Gene3D" id="2.70.98.50">
    <property type="entry name" value="putative glycoside hydrolase family protein from bacillus halodurans"/>
    <property type="match status" value="1"/>
</dbReference>
<dbReference type="Gene3D" id="2.60.40.1180">
    <property type="entry name" value="Golgi alpha-mannosidase II"/>
    <property type="match status" value="1"/>
</dbReference>
<dbReference type="Gene3D" id="1.50.10.10">
    <property type="match status" value="1"/>
</dbReference>
<dbReference type="PIRSF" id="PIRSF007663">
    <property type="entry name" value="UCP007663"/>
    <property type="match status" value="1"/>
</dbReference>
<organism evidence="4 5">
    <name type="scientific">Streptacidiphilus pinicola</name>
    <dbReference type="NCBI Taxonomy" id="2219663"/>
    <lineage>
        <taxon>Bacteria</taxon>
        <taxon>Bacillati</taxon>
        <taxon>Actinomycetota</taxon>
        <taxon>Actinomycetes</taxon>
        <taxon>Kitasatosporales</taxon>
        <taxon>Streptomycetaceae</taxon>
        <taxon>Streptacidiphilus</taxon>
    </lineage>
</organism>